<feature type="domain" description="FAS1" evidence="3">
    <location>
        <begin position="170"/>
        <end position="306"/>
    </location>
</feature>
<evidence type="ECO:0000313" key="4">
    <source>
        <dbReference type="EMBL" id="CAJ1935150.1"/>
    </source>
</evidence>
<dbReference type="PANTHER" id="PTHR10900">
    <property type="entry name" value="PERIOSTIN-RELATED"/>
    <property type="match status" value="1"/>
</dbReference>
<feature type="domain" description="FAS1" evidence="3">
    <location>
        <begin position="317"/>
        <end position="449"/>
    </location>
</feature>
<dbReference type="Gene3D" id="2.30.180.10">
    <property type="entry name" value="FAS1 domain"/>
    <property type="match status" value="4"/>
</dbReference>
<organism evidence="4 5">
    <name type="scientific">Cylindrotheca closterium</name>
    <dbReference type="NCBI Taxonomy" id="2856"/>
    <lineage>
        <taxon>Eukaryota</taxon>
        <taxon>Sar</taxon>
        <taxon>Stramenopiles</taxon>
        <taxon>Ochrophyta</taxon>
        <taxon>Bacillariophyta</taxon>
        <taxon>Bacillariophyceae</taxon>
        <taxon>Bacillariophycidae</taxon>
        <taxon>Bacillariales</taxon>
        <taxon>Bacillariaceae</taxon>
        <taxon>Cylindrotheca</taxon>
    </lineage>
</organism>
<protein>
    <recommendedName>
        <fullName evidence="3">FAS1 domain-containing protein</fullName>
    </recommendedName>
</protein>
<accession>A0AAD2FEL1</accession>
<gene>
    <name evidence="4" type="ORF">CYCCA115_LOCUS4487</name>
</gene>
<keyword evidence="5" id="KW-1185">Reference proteome</keyword>
<dbReference type="PANTHER" id="PTHR10900:SF77">
    <property type="entry name" value="FI19380P1"/>
    <property type="match status" value="1"/>
</dbReference>
<evidence type="ECO:0000256" key="1">
    <source>
        <dbReference type="SAM" id="MobiDB-lite"/>
    </source>
</evidence>
<feature type="signal peptide" evidence="2">
    <location>
        <begin position="1"/>
        <end position="18"/>
    </location>
</feature>
<dbReference type="SUPFAM" id="SSF82153">
    <property type="entry name" value="FAS1 domain"/>
    <property type="match status" value="4"/>
</dbReference>
<feature type="region of interest" description="Disordered" evidence="1">
    <location>
        <begin position="612"/>
        <end position="632"/>
    </location>
</feature>
<dbReference type="InterPro" id="IPR000782">
    <property type="entry name" value="FAS1_domain"/>
</dbReference>
<feature type="domain" description="FAS1" evidence="3">
    <location>
        <begin position="446"/>
        <end position="601"/>
    </location>
</feature>
<evidence type="ECO:0000256" key="2">
    <source>
        <dbReference type="SAM" id="SignalP"/>
    </source>
</evidence>
<dbReference type="EMBL" id="CAKOGP040000446">
    <property type="protein sequence ID" value="CAJ1935150.1"/>
    <property type="molecule type" value="Genomic_DNA"/>
</dbReference>
<dbReference type="SMART" id="SM00554">
    <property type="entry name" value="FAS1"/>
    <property type="match status" value="4"/>
</dbReference>
<proteinExistence type="predicted"/>
<dbReference type="Proteomes" id="UP001295423">
    <property type="component" value="Unassembled WGS sequence"/>
</dbReference>
<sequence>MKISAIAFLTTAVGLATAQNGTEPFAADFSPIVEKGSYTSLLGAINETGSDAVISSNAPVTIFGPWDEAFDNITDVLETLTTEDIQGVLLNHVIVGVNLTTEMIAAEGCIEATTAGGLEISIFRDPFTGLIDVDGFHVVVDPDITGDYGVMHGIDRVILAEEHKFFPCPPPLDLSPIAQLGNYSTLLAAFEQTNNEFTIATNIGFFNTTIFGPSDAVLAAIQSTLDELNNDELNEVLWGHLAYGEIFSDEFRALECAEAETFAGTFVAVRFNRNTGIASVNGIPISSTNLDIDGEGYVFHGIEGVLVDSEYVPCSADPLDFSSVELAGNYSTLLSLVAQTGLVDELKEIRPVTILAPTDAAFARYQSNLTGLSDEEIAEILRIHVIAFDTIDAQWILDSECMEFFTEGGSMVSFRYDNVTEQITVNGIPLVQADILGNFGVLHGIDGNFAFDGQYEPCFEDPYSVVGYLTSYYDQQVTEAAVAAFASSATFFGPTDEAFYSLDEYPFYSDDAAEREVELLLGHIVPGIHTAAQVKEAGCVILDTLAGTKVRVMWVEGDMGGRRLAGHEMTGMVMVNDAMVILADQLDEESDVMFHGIDKVILSGSFSECPSTMSPVTAPTDAPAPRGTPPTESSAAFVNHVSIIFASMVALLAL</sequence>
<feature type="domain" description="FAS1" evidence="3">
    <location>
        <begin position="25"/>
        <end position="158"/>
    </location>
</feature>
<evidence type="ECO:0000259" key="3">
    <source>
        <dbReference type="PROSITE" id="PS50213"/>
    </source>
</evidence>
<dbReference type="InterPro" id="IPR036378">
    <property type="entry name" value="FAS1_dom_sf"/>
</dbReference>
<dbReference type="InterPro" id="IPR050904">
    <property type="entry name" value="Adhesion/Biosynth-related"/>
</dbReference>
<keyword evidence="2" id="KW-0732">Signal</keyword>
<feature type="chain" id="PRO_5042085356" description="FAS1 domain-containing protein" evidence="2">
    <location>
        <begin position="19"/>
        <end position="654"/>
    </location>
</feature>
<reference evidence="4" key="1">
    <citation type="submission" date="2023-08" db="EMBL/GenBank/DDBJ databases">
        <authorList>
            <person name="Audoor S."/>
            <person name="Bilcke G."/>
        </authorList>
    </citation>
    <scope>NUCLEOTIDE SEQUENCE</scope>
</reference>
<dbReference type="Pfam" id="PF02469">
    <property type="entry name" value="Fasciclin"/>
    <property type="match status" value="4"/>
</dbReference>
<evidence type="ECO:0000313" key="5">
    <source>
        <dbReference type="Proteomes" id="UP001295423"/>
    </source>
</evidence>
<dbReference type="PROSITE" id="PS50213">
    <property type="entry name" value="FAS1"/>
    <property type="match status" value="4"/>
</dbReference>
<comment type="caution">
    <text evidence="4">The sequence shown here is derived from an EMBL/GenBank/DDBJ whole genome shotgun (WGS) entry which is preliminary data.</text>
</comment>
<dbReference type="AlphaFoldDB" id="A0AAD2FEL1"/>
<name>A0AAD2FEL1_9STRA</name>